<dbReference type="GO" id="GO:0051287">
    <property type="term" value="F:NAD binding"/>
    <property type="evidence" value="ECO:0007669"/>
    <property type="project" value="InterPro"/>
</dbReference>
<dbReference type="RefSeq" id="WP_122110377.1">
    <property type="nucleotide sequence ID" value="NZ_QOKZ01000001.1"/>
</dbReference>
<keyword evidence="5" id="KW-1185">Reference proteome</keyword>
<dbReference type="Proteomes" id="UP000273516">
    <property type="component" value="Unassembled WGS sequence"/>
</dbReference>
<dbReference type="Pfam" id="PF02826">
    <property type="entry name" value="2-Hacid_dh_C"/>
    <property type="match status" value="1"/>
</dbReference>
<proteinExistence type="predicted"/>
<evidence type="ECO:0000259" key="3">
    <source>
        <dbReference type="Pfam" id="PF02826"/>
    </source>
</evidence>
<keyword evidence="2" id="KW-0520">NAD</keyword>
<dbReference type="GO" id="GO:0016616">
    <property type="term" value="F:oxidoreductase activity, acting on the CH-OH group of donors, NAD or NADP as acceptor"/>
    <property type="evidence" value="ECO:0007669"/>
    <property type="project" value="UniProtKB-ARBA"/>
</dbReference>
<keyword evidence="4" id="KW-0670">Pyruvate</keyword>
<dbReference type="PANTHER" id="PTHR43333:SF1">
    <property type="entry name" value="D-ISOMER SPECIFIC 2-HYDROXYACID DEHYDROGENASE NAD-BINDING DOMAIN-CONTAINING PROTEIN"/>
    <property type="match status" value="1"/>
</dbReference>
<dbReference type="EMBL" id="QOKZ01000001">
    <property type="protein sequence ID" value="RMC37283.1"/>
    <property type="molecule type" value="Genomic_DNA"/>
</dbReference>
<evidence type="ECO:0000256" key="1">
    <source>
        <dbReference type="ARBA" id="ARBA00023002"/>
    </source>
</evidence>
<dbReference type="SUPFAM" id="SSF51735">
    <property type="entry name" value="NAD(P)-binding Rossmann-fold domains"/>
    <property type="match status" value="1"/>
</dbReference>
<feature type="domain" description="D-isomer specific 2-hydroxyacid dehydrogenase NAD-binding" evidence="3">
    <location>
        <begin position="104"/>
        <end position="275"/>
    </location>
</feature>
<reference evidence="4 5" key="1">
    <citation type="submission" date="2018-07" db="EMBL/GenBank/DDBJ databases">
        <authorList>
            <person name="Zhang Y."/>
            <person name="Wang L."/>
            <person name="Ma S."/>
        </authorList>
    </citation>
    <scope>NUCLEOTIDE SEQUENCE [LARGE SCALE GENOMIC DNA]</scope>
    <source>
        <strain evidence="4 5">4-2</strain>
    </source>
</reference>
<comment type="caution">
    <text evidence="4">The sequence shown here is derived from an EMBL/GenBank/DDBJ whole genome shotgun (WGS) entry which is preliminary data.</text>
</comment>
<evidence type="ECO:0000313" key="5">
    <source>
        <dbReference type="Proteomes" id="UP000273516"/>
    </source>
</evidence>
<protein>
    <submittedName>
        <fullName evidence="4">Glyoxylate/hydroxypyruvate reductase A</fullName>
    </submittedName>
</protein>
<keyword evidence="1" id="KW-0560">Oxidoreductase</keyword>
<gene>
    <name evidence="4" type="ORF">C9E81_00550</name>
</gene>
<dbReference type="Gene3D" id="3.40.50.720">
    <property type="entry name" value="NAD(P)-binding Rossmann-like Domain"/>
    <property type="match status" value="2"/>
</dbReference>
<dbReference type="PANTHER" id="PTHR43333">
    <property type="entry name" value="2-HACID_DH_C DOMAIN-CONTAINING PROTEIN"/>
    <property type="match status" value="1"/>
</dbReference>
<sequence>MTVAVYLPHEDKTAWWVEMLQDLLPGWDVAALDAIRDPASVRYAVVWRPRPGDLARFPNLRAILSIGAGIDHVLADTALPQGVPIIRTVGDDLTQRMREYVALHVLRHHRDMPRQLQAQAEHDWHAIVVPVAPRRIVGVMGLGNLGAAAARTLAGLGFATRGWSASPKSIDGVETFAGNDQFDSFLSGCEILVNLLPLTDRTRGILDAGLFSKLAKGACVINCARGPHLVEEDLLAALDGGRIKQATLDVFHQEPLPPDHPFWDHPAVTVTPHVASQIDAVTGGRLIAANLKTFDETGTCADLADVTRGY</sequence>
<dbReference type="AlphaFoldDB" id="A0A3M0MJP4"/>
<dbReference type="OrthoDB" id="9787219at2"/>
<evidence type="ECO:0000256" key="2">
    <source>
        <dbReference type="ARBA" id="ARBA00023027"/>
    </source>
</evidence>
<dbReference type="CDD" id="cd12164">
    <property type="entry name" value="GDH_like_2"/>
    <property type="match status" value="1"/>
</dbReference>
<dbReference type="PROSITE" id="PS00671">
    <property type="entry name" value="D_2_HYDROXYACID_DH_3"/>
    <property type="match status" value="1"/>
</dbReference>
<evidence type="ECO:0000313" key="4">
    <source>
        <dbReference type="EMBL" id="RMC37283.1"/>
    </source>
</evidence>
<dbReference type="SUPFAM" id="SSF52283">
    <property type="entry name" value="Formate/glycerate dehydrogenase catalytic domain-like"/>
    <property type="match status" value="1"/>
</dbReference>
<name>A0A3M0MJP4_9RHOB</name>
<dbReference type="InterPro" id="IPR006140">
    <property type="entry name" value="D-isomer_DH_NAD-bd"/>
</dbReference>
<dbReference type="InterPro" id="IPR029753">
    <property type="entry name" value="D-isomer_DH_CS"/>
</dbReference>
<dbReference type="InterPro" id="IPR036291">
    <property type="entry name" value="NAD(P)-bd_dom_sf"/>
</dbReference>
<accession>A0A3M0MJP4</accession>
<organism evidence="4 5">
    <name type="scientific">Paracoccus alkanivorans</name>
    <dbReference type="NCBI Taxonomy" id="2116655"/>
    <lineage>
        <taxon>Bacteria</taxon>
        <taxon>Pseudomonadati</taxon>
        <taxon>Pseudomonadota</taxon>
        <taxon>Alphaproteobacteria</taxon>
        <taxon>Rhodobacterales</taxon>
        <taxon>Paracoccaceae</taxon>
        <taxon>Paracoccus</taxon>
    </lineage>
</organism>